<evidence type="ECO:0000313" key="5">
    <source>
        <dbReference type="Proteomes" id="UP000663860"/>
    </source>
</evidence>
<dbReference type="SMART" id="SM00292">
    <property type="entry name" value="BRCT"/>
    <property type="match status" value="2"/>
</dbReference>
<reference evidence="4" key="1">
    <citation type="submission" date="2021-02" db="EMBL/GenBank/DDBJ databases">
        <authorList>
            <person name="Nowell W R."/>
        </authorList>
    </citation>
    <scope>NUCLEOTIDE SEQUENCE</scope>
</reference>
<dbReference type="GO" id="GO:0033314">
    <property type="term" value="P:mitotic DNA replication checkpoint signaling"/>
    <property type="evidence" value="ECO:0007669"/>
    <property type="project" value="TreeGrafter"/>
</dbReference>
<dbReference type="AlphaFoldDB" id="A0A813VKY4"/>
<dbReference type="PANTHER" id="PTHR13561:SF20">
    <property type="entry name" value="DNA TOPOISOMERASE 2-BINDING PROTEIN 1"/>
    <property type="match status" value="1"/>
</dbReference>
<gene>
    <name evidence="4" type="ORF">IZO911_LOCUS9260</name>
</gene>
<dbReference type="Gene3D" id="3.40.50.10190">
    <property type="entry name" value="BRCT domain"/>
    <property type="match status" value="3"/>
</dbReference>
<dbReference type="Pfam" id="PF21298">
    <property type="entry name" value="TopBP1_BRCT0"/>
    <property type="match status" value="1"/>
</dbReference>
<sequence>MNTTKKMSIFVLQPNALHAQWQGEKLNSVFQLLESSNFKPNMIDEETMMNMKNLKGKMFVIEPFSGQLFQYLKTNKAWVLGPQLITTCVDHNITIPCSSYPLYSLAMQSLTICCTNLPHIDRETIRRSVAYMGGKFQTNLNANVTHLICGTCAASEKYFVAVENGIQVMMPEWIQNVFALSGQKTVKGTDSTFDRFKCPLFYKFIISLSGFTERDRNTIKQYVEREGATYSPSLIKDKCTHLICKEPKGSKFEHATKWQIPTLKPEWIFESSEKGSCLRLTNYLWSIPKIDSTGSKENEKPLSKVRVDSSSKIITTDQQRKSTSLLSTEEMADLEERFEKWMNDRSKKIIDDLFDGLKYDRDGTRICVLLKCKTEEGIVNVYRYLRAHEHKSKRGRMLDDGDIVQCLHNTIFNSTNSFDQSTLSNKTINNSMNLTLPILSPPSPIKLTRNQLEIRREEIQKIYKESYDEDNNSIHSSESGGGRLAVQSHRKMCSPSPQSTPFSAGTIITPLPRLSFSQQ</sequence>
<dbReference type="PANTHER" id="PTHR13561">
    <property type="entry name" value="DNA REPLICATION REGULATOR DPB11-RELATED"/>
    <property type="match status" value="1"/>
</dbReference>
<feature type="domain" description="BRCT" evidence="3">
    <location>
        <begin position="102"/>
        <end position="174"/>
    </location>
</feature>
<dbReference type="PROSITE" id="PS50172">
    <property type="entry name" value="BRCT"/>
    <property type="match status" value="2"/>
</dbReference>
<dbReference type="InterPro" id="IPR059215">
    <property type="entry name" value="BRCT2_TopBP1-like"/>
</dbReference>
<dbReference type="InterPro" id="IPR036420">
    <property type="entry name" value="BRCT_dom_sf"/>
</dbReference>
<keyword evidence="1" id="KW-0677">Repeat</keyword>
<dbReference type="InterPro" id="IPR049542">
    <property type="entry name" value="TopBP1-like_BRCT0"/>
</dbReference>
<feature type="domain" description="BRCT" evidence="3">
    <location>
        <begin position="196"/>
        <end position="285"/>
    </location>
</feature>
<dbReference type="Pfam" id="PF12738">
    <property type="entry name" value="PTCB-BRCT"/>
    <property type="match status" value="2"/>
</dbReference>
<dbReference type="FunFam" id="3.40.50.10190:FF:000020">
    <property type="entry name" value="DNA topoisomerase II binding protein 1"/>
    <property type="match status" value="1"/>
</dbReference>
<proteinExistence type="predicted"/>
<dbReference type="SUPFAM" id="SSF52113">
    <property type="entry name" value="BRCT domain"/>
    <property type="match status" value="2"/>
</dbReference>
<evidence type="ECO:0000259" key="3">
    <source>
        <dbReference type="PROSITE" id="PS50172"/>
    </source>
</evidence>
<dbReference type="GO" id="GO:0007095">
    <property type="term" value="P:mitotic G2 DNA damage checkpoint signaling"/>
    <property type="evidence" value="ECO:0007669"/>
    <property type="project" value="TreeGrafter"/>
</dbReference>
<feature type="region of interest" description="Disordered" evidence="2">
    <location>
        <begin position="469"/>
        <end position="506"/>
    </location>
</feature>
<evidence type="ECO:0000313" key="4">
    <source>
        <dbReference type="EMBL" id="CAF0844742.1"/>
    </source>
</evidence>
<dbReference type="EMBL" id="CAJNOE010000064">
    <property type="protein sequence ID" value="CAF0844742.1"/>
    <property type="molecule type" value="Genomic_DNA"/>
</dbReference>
<dbReference type="Proteomes" id="UP000663860">
    <property type="component" value="Unassembled WGS sequence"/>
</dbReference>
<protein>
    <recommendedName>
        <fullName evidence="3">BRCT domain-containing protein</fullName>
    </recommendedName>
</protein>
<accession>A0A813VKY4</accession>
<evidence type="ECO:0000256" key="2">
    <source>
        <dbReference type="SAM" id="MobiDB-lite"/>
    </source>
</evidence>
<evidence type="ECO:0000256" key="1">
    <source>
        <dbReference type="ARBA" id="ARBA00022737"/>
    </source>
</evidence>
<name>A0A813VKY4_9BILA</name>
<dbReference type="GO" id="GO:0006270">
    <property type="term" value="P:DNA replication initiation"/>
    <property type="evidence" value="ECO:0007669"/>
    <property type="project" value="TreeGrafter"/>
</dbReference>
<dbReference type="InterPro" id="IPR001357">
    <property type="entry name" value="BRCT_dom"/>
</dbReference>
<dbReference type="CDD" id="cd17731">
    <property type="entry name" value="BRCT_TopBP1_rpt2_like"/>
    <property type="match status" value="1"/>
</dbReference>
<organism evidence="4 5">
    <name type="scientific">Adineta steineri</name>
    <dbReference type="NCBI Taxonomy" id="433720"/>
    <lineage>
        <taxon>Eukaryota</taxon>
        <taxon>Metazoa</taxon>
        <taxon>Spiralia</taxon>
        <taxon>Gnathifera</taxon>
        <taxon>Rotifera</taxon>
        <taxon>Eurotatoria</taxon>
        <taxon>Bdelloidea</taxon>
        <taxon>Adinetida</taxon>
        <taxon>Adinetidae</taxon>
        <taxon>Adineta</taxon>
    </lineage>
</organism>
<comment type="caution">
    <text evidence="4">The sequence shown here is derived from an EMBL/GenBank/DDBJ whole genome shotgun (WGS) entry which is preliminary data.</text>
</comment>